<feature type="region of interest" description="Disordered" evidence="1">
    <location>
        <begin position="67"/>
        <end position="87"/>
    </location>
</feature>
<evidence type="ECO:0000256" key="2">
    <source>
        <dbReference type="SAM" id="SignalP"/>
    </source>
</evidence>
<evidence type="ECO:0000313" key="3">
    <source>
        <dbReference type="EMBL" id="EUD65165.1"/>
    </source>
</evidence>
<sequence>MRILMFFIVLYLGGGCCGEEAVEEELESVYKSLMRRVLECILIPYMCGRRVGEMSYPNPEVMASYFRKEGGASEDELKEDKEREGEV</sequence>
<dbReference type="AlphaFoldDB" id="W7A0P4"/>
<dbReference type="Proteomes" id="UP000030640">
    <property type="component" value="Unassembled WGS sequence"/>
</dbReference>
<feature type="signal peptide" evidence="2">
    <location>
        <begin position="1"/>
        <end position="18"/>
    </location>
</feature>
<dbReference type="PROSITE" id="PS51257">
    <property type="entry name" value="PROKAR_LIPOPROTEIN"/>
    <property type="match status" value="1"/>
</dbReference>
<accession>W7A0P4</accession>
<protein>
    <submittedName>
        <fullName evidence="3">Uncharacterized protein</fullName>
    </submittedName>
</protein>
<keyword evidence="2" id="KW-0732">Signal</keyword>
<feature type="chain" id="PRO_5004887819" evidence="2">
    <location>
        <begin position="19"/>
        <end position="87"/>
    </location>
</feature>
<dbReference type="RefSeq" id="XP_008818256.1">
    <property type="nucleotide sequence ID" value="XM_008820034.1"/>
</dbReference>
<gene>
    <name evidence="3" type="ORF">C922_04451</name>
</gene>
<feature type="compositionally biased region" description="Basic and acidic residues" evidence="1">
    <location>
        <begin position="78"/>
        <end position="87"/>
    </location>
</feature>
<proteinExistence type="predicted"/>
<dbReference type="GeneID" id="20039725"/>
<keyword evidence="4" id="KW-1185">Reference proteome</keyword>
<dbReference type="EMBL" id="KI965482">
    <property type="protein sequence ID" value="EUD65165.1"/>
    <property type="molecule type" value="Genomic_DNA"/>
</dbReference>
<evidence type="ECO:0000313" key="4">
    <source>
        <dbReference type="Proteomes" id="UP000030640"/>
    </source>
</evidence>
<evidence type="ECO:0000256" key="1">
    <source>
        <dbReference type="SAM" id="MobiDB-lite"/>
    </source>
</evidence>
<dbReference type="VEuPathDB" id="PlasmoDB:C922_04451"/>
<reference evidence="3 4" key="1">
    <citation type="submission" date="2013-02" db="EMBL/GenBank/DDBJ databases">
        <title>The Genome Sequence of Plasmodium inui San Antonio 1.</title>
        <authorList>
            <consortium name="The Broad Institute Genome Sequencing Platform"/>
            <consortium name="The Broad Institute Genome Sequencing Center for Infectious Disease"/>
            <person name="Neafsey D."/>
            <person name="Cheeseman I."/>
            <person name="Volkman S."/>
            <person name="Adams J."/>
            <person name="Walker B."/>
            <person name="Young S.K."/>
            <person name="Zeng Q."/>
            <person name="Gargeya S."/>
            <person name="Fitzgerald M."/>
            <person name="Haas B."/>
            <person name="Abouelleil A."/>
            <person name="Alvarado L."/>
            <person name="Arachchi H.M."/>
            <person name="Berlin A.M."/>
            <person name="Chapman S.B."/>
            <person name="Dewar J."/>
            <person name="Goldberg J."/>
            <person name="Griggs A."/>
            <person name="Gujja S."/>
            <person name="Hansen M."/>
            <person name="Howarth C."/>
            <person name="Imamovic A."/>
            <person name="Larimer J."/>
            <person name="McCowan C."/>
            <person name="Murphy C."/>
            <person name="Neiman D."/>
            <person name="Pearson M."/>
            <person name="Priest M."/>
            <person name="Roberts A."/>
            <person name="Saif S."/>
            <person name="Shea T."/>
            <person name="Sisk P."/>
            <person name="Sykes S."/>
            <person name="Wortman J."/>
            <person name="Nusbaum C."/>
            <person name="Birren B."/>
        </authorList>
    </citation>
    <scope>NUCLEOTIDE SEQUENCE [LARGE SCALE GENOMIC DNA]</scope>
    <source>
        <strain evidence="3 4">San Antonio 1</strain>
    </source>
</reference>
<organism evidence="3 4">
    <name type="scientific">Plasmodium inui San Antonio 1</name>
    <dbReference type="NCBI Taxonomy" id="1237626"/>
    <lineage>
        <taxon>Eukaryota</taxon>
        <taxon>Sar</taxon>
        <taxon>Alveolata</taxon>
        <taxon>Apicomplexa</taxon>
        <taxon>Aconoidasida</taxon>
        <taxon>Haemosporida</taxon>
        <taxon>Plasmodiidae</taxon>
        <taxon>Plasmodium</taxon>
        <taxon>Plasmodium (Plasmodium)</taxon>
    </lineage>
</organism>
<name>W7A0P4_9APIC</name>